<dbReference type="OrthoDB" id="9780120at2"/>
<proteinExistence type="predicted"/>
<dbReference type="PANTHER" id="PTHR32329">
    <property type="entry name" value="BIFUNCTIONAL PROTEIN [INCLUDES 2-HYDROXYACYL-COA DEHYDRATASE (N-TER) AND ITS ACTIVATOR DOMAIN (C_TERM)-RELATED"/>
    <property type="match status" value="1"/>
</dbReference>
<protein>
    <submittedName>
        <fullName evidence="2">2-hydroxyglutaryl-CoA dehydratase, D-component</fullName>
    </submittedName>
</protein>
<name>A0A1V4IBR7_9FIRM</name>
<dbReference type="AlphaFoldDB" id="A0A1V4IBR7"/>
<dbReference type="EMBL" id="MZGW01000001">
    <property type="protein sequence ID" value="OPJ56977.1"/>
    <property type="molecule type" value="Genomic_DNA"/>
</dbReference>
<dbReference type="Proteomes" id="UP000190140">
    <property type="component" value="Unassembled WGS sequence"/>
</dbReference>
<dbReference type="InterPro" id="IPR018709">
    <property type="entry name" value="CoA_activase_DUF2229"/>
</dbReference>
<dbReference type="Gene3D" id="3.40.50.11900">
    <property type="match status" value="1"/>
</dbReference>
<evidence type="ECO:0000313" key="2">
    <source>
        <dbReference type="EMBL" id="OPJ56977.1"/>
    </source>
</evidence>
<comment type="caution">
    <text evidence="2">The sequence shown here is derived from an EMBL/GenBank/DDBJ whole genome shotgun (WGS) entry which is preliminary data.</text>
</comment>
<gene>
    <name evidence="2" type="ORF">CLOTH_02590</name>
</gene>
<accession>A0A1V4IBR7</accession>
<feature type="domain" description="DUF2229" evidence="1">
    <location>
        <begin position="4"/>
        <end position="209"/>
    </location>
</feature>
<evidence type="ECO:0000259" key="1">
    <source>
        <dbReference type="Pfam" id="PF09989"/>
    </source>
</evidence>
<dbReference type="Pfam" id="PF09989">
    <property type="entry name" value="DUF2229"/>
    <property type="match status" value="1"/>
</dbReference>
<dbReference type="InterPro" id="IPR051805">
    <property type="entry name" value="Dehydratase_Activator_Redct"/>
</dbReference>
<dbReference type="RefSeq" id="WP_079410423.1">
    <property type="nucleotide sequence ID" value="NZ_MZGW01000001.1"/>
</dbReference>
<reference evidence="2 3" key="1">
    <citation type="submission" date="2017-03" db="EMBL/GenBank/DDBJ databases">
        <title>Genome sequence of Clostridium thermoalcaliphilum DSM 7309.</title>
        <authorList>
            <person name="Poehlein A."/>
            <person name="Daniel R."/>
        </authorList>
    </citation>
    <scope>NUCLEOTIDE SEQUENCE [LARGE SCALE GENOMIC DNA]</scope>
    <source>
        <strain evidence="2 3">DSM 7309</strain>
    </source>
</reference>
<keyword evidence="3" id="KW-1185">Reference proteome</keyword>
<evidence type="ECO:0000313" key="3">
    <source>
        <dbReference type="Proteomes" id="UP000190140"/>
    </source>
</evidence>
<dbReference type="PANTHER" id="PTHR32329:SF2">
    <property type="entry name" value="BIFUNCTIONAL PROTEIN [INCLUDES 2-HYDROXYACYL-COA DEHYDRATASE (N-TER) AND ITS ACTIVATOR DOMAIN (C_TERM)"/>
    <property type="match status" value="1"/>
</dbReference>
<organism evidence="2 3">
    <name type="scientific">Alkalithermobacter paradoxus</name>
    <dbReference type="NCBI Taxonomy" id="29349"/>
    <lineage>
        <taxon>Bacteria</taxon>
        <taxon>Bacillati</taxon>
        <taxon>Bacillota</taxon>
        <taxon>Clostridia</taxon>
        <taxon>Peptostreptococcales</taxon>
        <taxon>Tepidibacteraceae</taxon>
        <taxon>Alkalithermobacter</taxon>
    </lineage>
</organism>
<sequence length="318" mass="36628">MSIKIGIPRALLFHKYSTLWITFFEELGANVIVSEETNKRILNEGTNNSVDEACIPVKLFHGHVLSLKDKVDYIFIPRIVGLHKGEYICPKFSGLPEMIKYSLKDLPKIIDTEINFIKSIEKLNDTVQSIGRYVTNDNKKIMYAWEKAYENYKMDNLRLNEKFLDINLSNNKKIMVMGHPYNLYDRYMNMSAIDKIKSKGLNVVTPEMIDSVTINENSKKYKGKIFWAFARKLIGTTMYLIEKNNIDGVIYISSFGCGIDSVVGETVERIIRRESNIPYMLLTLDEHSGEAGVNTRLEAFIDMIKWREKDENNISAHG</sequence>
<dbReference type="STRING" id="29349.CLOTH_02590"/>